<evidence type="ECO:0000313" key="2">
    <source>
        <dbReference type="EMBL" id="KAF2432202.1"/>
    </source>
</evidence>
<feature type="region of interest" description="Disordered" evidence="1">
    <location>
        <begin position="204"/>
        <end position="238"/>
    </location>
</feature>
<dbReference type="AlphaFoldDB" id="A0A9P4U0S4"/>
<sequence length="437" mass="49289">MRTHAKNTEKQQLSERYKKKYPDNAKPKKKHRRRSYIPLISSDDENNHESDNSIENEDPSDHDIGLEDDKHPSSSSLRPFGQQAAALPSHRQLKHVNSIDRHLHHSTSKDTDVAATGTPPSSIVFTTSVFKAPTKDRQSLANLARIRIPKGPAARSITSYNTVRQSLPNLAKQRVPGPPSTTFGLQPQARIQETTLFVPQGKRASLLRASPPPQHKRQRTADVQSRQPYDNYSGSDIAQPSLTQLSHLEIPQPELTFDRLQSSPPLPGEHSQTRERERGRHAAEAQSQSSDDFLPATKRRVVQSRLPHSPHPQDSNPSSATRPQTRSTTDIDKKDAIFAEFRDEWYAACQKSNTTTANFMRRFIPDIQNWKAGESFISTNKKFYHEVYATCMVNSEYNTVTMGNVRTKIVHKHAALGNYYLWYGEVNAISCGVVFLA</sequence>
<accession>A0A9P4U0S4</accession>
<comment type="caution">
    <text evidence="2">The sequence shown here is derived from an EMBL/GenBank/DDBJ whole genome shotgun (WGS) entry which is preliminary data.</text>
</comment>
<feature type="compositionally biased region" description="Polar residues" evidence="1">
    <location>
        <begin position="221"/>
        <end position="238"/>
    </location>
</feature>
<organism evidence="2 3">
    <name type="scientific">Tothia fuscella</name>
    <dbReference type="NCBI Taxonomy" id="1048955"/>
    <lineage>
        <taxon>Eukaryota</taxon>
        <taxon>Fungi</taxon>
        <taxon>Dikarya</taxon>
        <taxon>Ascomycota</taxon>
        <taxon>Pezizomycotina</taxon>
        <taxon>Dothideomycetes</taxon>
        <taxon>Pleosporomycetidae</taxon>
        <taxon>Venturiales</taxon>
        <taxon>Cylindrosympodiaceae</taxon>
        <taxon>Tothia</taxon>
    </lineage>
</organism>
<feature type="compositionally biased region" description="Polar residues" evidence="1">
    <location>
        <begin position="312"/>
        <end position="328"/>
    </location>
</feature>
<reference evidence="2" key="1">
    <citation type="journal article" date="2020" name="Stud. Mycol.">
        <title>101 Dothideomycetes genomes: a test case for predicting lifestyles and emergence of pathogens.</title>
        <authorList>
            <person name="Haridas S."/>
            <person name="Albert R."/>
            <person name="Binder M."/>
            <person name="Bloem J."/>
            <person name="Labutti K."/>
            <person name="Salamov A."/>
            <person name="Andreopoulos B."/>
            <person name="Baker S."/>
            <person name="Barry K."/>
            <person name="Bills G."/>
            <person name="Bluhm B."/>
            <person name="Cannon C."/>
            <person name="Castanera R."/>
            <person name="Culley D."/>
            <person name="Daum C."/>
            <person name="Ezra D."/>
            <person name="Gonzalez J."/>
            <person name="Henrissat B."/>
            <person name="Kuo A."/>
            <person name="Liang C."/>
            <person name="Lipzen A."/>
            <person name="Lutzoni F."/>
            <person name="Magnuson J."/>
            <person name="Mondo S."/>
            <person name="Nolan M."/>
            <person name="Ohm R."/>
            <person name="Pangilinan J."/>
            <person name="Park H.-J."/>
            <person name="Ramirez L."/>
            <person name="Alfaro M."/>
            <person name="Sun H."/>
            <person name="Tritt A."/>
            <person name="Yoshinaga Y."/>
            <person name="Zwiers L.-H."/>
            <person name="Turgeon B."/>
            <person name="Goodwin S."/>
            <person name="Spatafora J."/>
            <person name="Crous P."/>
            <person name="Grigoriev I."/>
        </authorList>
    </citation>
    <scope>NUCLEOTIDE SEQUENCE</scope>
    <source>
        <strain evidence="2">CBS 130266</strain>
    </source>
</reference>
<evidence type="ECO:0000256" key="1">
    <source>
        <dbReference type="SAM" id="MobiDB-lite"/>
    </source>
</evidence>
<feature type="compositionally biased region" description="Basic and acidic residues" evidence="1">
    <location>
        <begin position="1"/>
        <end position="26"/>
    </location>
</feature>
<feature type="compositionally biased region" description="Basic and acidic residues" evidence="1">
    <location>
        <begin position="59"/>
        <end position="72"/>
    </location>
</feature>
<feature type="region of interest" description="Disordered" evidence="1">
    <location>
        <begin position="256"/>
        <end position="333"/>
    </location>
</feature>
<keyword evidence="3" id="KW-1185">Reference proteome</keyword>
<feature type="compositionally biased region" description="Basic and acidic residues" evidence="1">
    <location>
        <begin position="271"/>
        <end position="283"/>
    </location>
</feature>
<dbReference type="EMBL" id="MU007027">
    <property type="protein sequence ID" value="KAF2432202.1"/>
    <property type="molecule type" value="Genomic_DNA"/>
</dbReference>
<dbReference type="Proteomes" id="UP000800235">
    <property type="component" value="Unassembled WGS sequence"/>
</dbReference>
<protein>
    <submittedName>
        <fullName evidence="2">Uncharacterized protein</fullName>
    </submittedName>
</protein>
<proteinExistence type="predicted"/>
<name>A0A9P4U0S4_9PEZI</name>
<evidence type="ECO:0000313" key="3">
    <source>
        <dbReference type="Proteomes" id="UP000800235"/>
    </source>
</evidence>
<gene>
    <name evidence="2" type="ORF">EJ08DRAFT_659215</name>
</gene>
<feature type="region of interest" description="Disordered" evidence="1">
    <location>
        <begin position="1"/>
        <end position="92"/>
    </location>
</feature>